<dbReference type="Pfam" id="PF03517">
    <property type="entry name" value="Voldacs"/>
    <property type="match status" value="1"/>
</dbReference>
<evidence type="ECO:0000256" key="5">
    <source>
        <dbReference type="ARBA" id="ARBA00022490"/>
    </source>
</evidence>
<dbReference type="GO" id="GO:0005829">
    <property type="term" value="C:cytosol"/>
    <property type="evidence" value="ECO:0007669"/>
    <property type="project" value="InterPro"/>
</dbReference>
<organism evidence="9 10">
    <name type="scientific">Daphnia galeata</name>
    <dbReference type="NCBI Taxonomy" id="27404"/>
    <lineage>
        <taxon>Eukaryota</taxon>
        <taxon>Metazoa</taxon>
        <taxon>Ecdysozoa</taxon>
        <taxon>Arthropoda</taxon>
        <taxon>Crustacea</taxon>
        <taxon>Branchiopoda</taxon>
        <taxon>Diplostraca</taxon>
        <taxon>Cladocera</taxon>
        <taxon>Anomopoda</taxon>
        <taxon>Daphniidae</taxon>
        <taxon>Daphnia</taxon>
    </lineage>
</organism>
<dbReference type="EMBL" id="CAKKLH010000077">
    <property type="protein sequence ID" value="CAH0102229.1"/>
    <property type="molecule type" value="Genomic_DNA"/>
</dbReference>
<proteinExistence type="inferred from homology"/>
<evidence type="ECO:0000256" key="1">
    <source>
        <dbReference type="ARBA" id="ARBA00004123"/>
    </source>
</evidence>
<dbReference type="PANTHER" id="PTHR21399">
    <property type="entry name" value="CHLORIDE CONDUCTANCE REGULATORY PROTEIN ICLN"/>
    <property type="match status" value="1"/>
</dbReference>
<accession>A0A8J2RG41</accession>
<dbReference type="GO" id="GO:0005681">
    <property type="term" value="C:spliceosomal complex"/>
    <property type="evidence" value="ECO:0007669"/>
    <property type="project" value="TreeGrafter"/>
</dbReference>
<keyword evidence="6" id="KW-0539">Nucleus</keyword>
<evidence type="ECO:0000256" key="8">
    <source>
        <dbReference type="SAM" id="MobiDB-lite"/>
    </source>
</evidence>
<dbReference type="GO" id="GO:0034715">
    <property type="term" value="C:pICln-Sm protein complex"/>
    <property type="evidence" value="ECO:0007669"/>
    <property type="project" value="InterPro"/>
</dbReference>
<comment type="subcellular location">
    <subcellularLocation>
        <location evidence="2">Cytoplasm</location>
    </subcellularLocation>
    <subcellularLocation>
        <location evidence="1">Nucleus</location>
    </subcellularLocation>
</comment>
<dbReference type="Gene3D" id="2.30.29.30">
    <property type="entry name" value="Pleckstrin-homology domain (PH domain)/Phosphotyrosine-binding domain (PTB)"/>
    <property type="match status" value="1"/>
</dbReference>
<sequence length="188" mass="20828">MVVLSSFPPPTEGIKLVQPNTGAFINTRDLGQGTLYIAESRVSWVSATSGQGFSLEYPHISLHAVSKDPSAFPQECLYLMLDSRLDEPDEALDNQDSEDDESESDMSEVRFIPEDRGLLDAMYHAMTICQTLHPDPNESISDEGDFEDTEEGEYCLDGAETAENDHDNGEAENMESDMGQFEDADPEH</sequence>
<gene>
    <name evidence="9" type="ORF">DGAL_LOCUS4620</name>
</gene>
<evidence type="ECO:0000256" key="6">
    <source>
        <dbReference type="ARBA" id="ARBA00023242"/>
    </source>
</evidence>
<dbReference type="InterPro" id="IPR011993">
    <property type="entry name" value="PH-like_dom_sf"/>
</dbReference>
<comment type="similarity">
    <text evidence="3">Belongs to the pICln (TC 1.A.47) family.</text>
</comment>
<dbReference type="AlphaFoldDB" id="A0A8J2RG41"/>
<protein>
    <recommendedName>
        <fullName evidence="4">Methylosome subunit pICln</fullName>
    </recommendedName>
</protein>
<keyword evidence="5" id="KW-0963">Cytoplasm</keyword>
<dbReference type="InterPro" id="IPR039924">
    <property type="entry name" value="ICln/Lot5/Saf5"/>
</dbReference>
<feature type="region of interest" description="Disordered" evidence="8">
    <location>
        <begin position="132"/>
        <end position="188"/>
    </location>
</feature>
<evidence type="ECO:0000256" key="4">
    <source>
        <dbReference type="ARBA" id="ARBA00015653"/>
    </source>
</evidence>
<dbReference type="GO" id="GO:0006821">
    <property type="term" value="P:chloride transport"/>
    <property type="evidence" value="ECO:0007669"/>
    <property type="project" value="InterPro"/>
</dbReference>
<feature type="region of interest" description="Disordered" evidence="8">
    <location>
        <begin position="89"/>
        <end position="109"/>
    </location>
</feature>
<dbReference type="OrthoDB" id="19714at2759"/>
<evidence type="ECO:0000256" key="3">
    <source>
        <dbReference type="ARBA" id="ARBA00007054"/>
    </source>
</evidence>
<dbReference type="GO" id="GO:0000387">
    <property type="term" value="P:spliceosomal snRNP assembly"/>
    <property type="evidence" value="ECO:0007669"/>
    <property type="project" value="InterPro"/>
</dbReference>
<name>A0A8J2RG41_9CRUS</name>
<evidence type="ECO:0000313" key="9">
    <source>
        <dbReference type="EMBL" id="CAH0102229.1"/>
    </source>
</evidence>
<dbReference type="GO" id="GO:0045292">
    <property type="term" value="P:mRNA cis splicing, via spliceosome"/>
    <property type="evidence" value="ECO:0007669"/>
    <property type="project" value="TreeGrafter"/>
</dbReference>
<dbReference type="PRINTS" id="PR01348">
    <property type="entry name" value="ICLNCHANNEL"/>
</dbReference>
<feature type="compositionally biased region" description="Acidic residues" evidence="8">
    <location>
        <begin position="140"/>
        <end position="154"/>
    </location>
</feature>
<feature type="compositionally biased region" description="Acidic residues" evidence="8">
    <location>
        <begin position="170"/>
        <end position="188"/>
    </location>
</feature>
<dbReference type="GO" id="GO:0034709">
    <property type="term" value="C:methylosome"/>
    <property type="evidence" value="ECO:0007669"/>
    <property type="project" value="InterPro"/>
</dbReference>
<dbReference type="InterPro" id="IPR003521">
    <property type="entry name" value="ICln"/>
</dbReference>
<feature type="compositionally biased region" description="Acidic residues" evidence="8">
    <location>
        <begin position="89"/>
        <end position="106"/>
    </location>
</feature>
<evidence type="ECO:0000256" key="2">
    <source>
        <dbReference type="ARBA" id="ARBA00004496"/>
    </source>
</evidence>
<dbReference type="GO" id="GO:0006884">
    <property type="term" value="P:cell volume homeostasis"/>
    <property type="evidence" value="ECO:0007669"/>
    <property type="project" value="InterPro"/>
</dbReference>
<keyword evidence="10" id="KW-1185">Reference proteome</keyword>
<dbReference type="PANTHER" id="PTHR21399:SF0">
    <property type="entry name" value="METHYLOSOME SUBUNIT PICLN"/>
    <property type="match status" value="1"/>
</dbReference>
<dbReference type="Proteomes" id="UP000789390">
    <property type="component" value="Unassembled WGS sequence"/>
</dbReference>
<comment type="function">
    <text evidence="7">Involved in both the assembly of spliceosomal snRNPs and the methylation of Sm proteins. Chaperone that regulates the assembly of spliceosomal U1, U2, U4 and U5 small nuclear ribonucleoproteins (snRNPs), the building blocks of the spliceosome, and thereby plays an important role in the splicing of cellular pre-mRNAs. Most spliceosomal snRNPs contain a common set of Sm proteins SNRPB, SNRPD1, SNRPD2, SNRPD3, SNRPE, SNRPF and SNRPG that assemble in a heptameric protein ring on the Sm site of the small nuclear RNA to form the core snRNP (Sm core). In the cytosol, the Sm proteins SNRPD1, SNRPD2, SNRPE, SNRPF and SNRPG are trapped in an inactive 6S pICln-Sm complex by the chaperone CLNS1A that controls the assembly of the core snRNP. Dissociation by the SMN complex of CLNS1A from the trapped Sm proteins and their transfer to an SMN-Sm complex triggers the assembly of core snRNPs and their transport to the nucleus.</text>
</comment>
<reference evidence="9" key="1">
    <citation type="submission" date="2021-11" db="EMBL/GenBank/DDBJ databases">
        <authorList>
            <person name="Schell T."/>
        </authorList>
    </citation>
    <scope>NUCLEOTIDE SEQUENCE</scope>
    <source>
        <strain evidence="9">M5</strain>
    </source>
</reference>
<evidence type="ECO:0000256" key="7">
    <source>
        <dbReference type="ARBA" id="ARBA00045890"/>
    </source>
</evidence>
<dbReference type="GO" id="GO:0005886">
    <property type="term" value="C:plasma membrane"/>
    <property type="evidence" value="ECO:0007669"/>
    <property type="project" value="InterPro"/>
</dbReference>
<evidence type="ECO:0000313" key="10">
    <source>
        <dbReference type="Proteomes" id="UP000789390"/>
    </source>
</evidence>
<comment type="caution">
    <text evidence="9">The sequence shown here is derived from an EMBL/GenBank/DDBJ whole genome shotgun (WGS) entry which is preliminary data.</text>
</comment>